<proteinExistence type="predicted"/>
<keyword evidence="3" id="KW-1185">Reference proteome</keyword>
<gene>
    <name evidence="2" type="ORF">SAMN02745114_00921</name>
</gene>
<sequence length="264" mass="29837">MNSVVIVTAIYLFVYIGVEPVMAKSLGATMTMIAAYLSDILVVASMAVLFLYFSKYGKSDKFLESVENELSDTGYYFTARQEKDIDSYYNAVVENLRLNSFSVDEKVVVDDFEFTARATKGKSVIYILKEDEVDKNDLIAYQESAIYDLTSINLKRKADVVMLYICDRADDGAVSLSKMITPLGRKEQIKIANAVVEVSSSRCYFLGNKATKCQQLIANYAMNVEVPIKDEFKGKEQLPFQAELEEHMKEFNIKDFKAGTFYAH</sequence>
<organism evidence="2 3">
    <name type="scientific">Eubacterium coprostanoligenes</name>
    <dbReference type="NCBI Taxonomy" id="290054"/>
    <lineage>
        <taxon>Bacteria</taxon>
        <taxon>Bacillati</taxon>
        <taxon>Bacillota</taxon>
        <taxon>Clostridia</taxon>
        <taxon>Eubacteriales</taxon>
        <taxon>Eubacteriaceae</taxon>
        <taxon>Eubacterium</taxon>
    </lineage>
</organism>
<feature type="transmembrane region" description="Helical" evidence="1">
    <location>
        <begin position="33"/>
        <end position="53"/>
    </location>
</feature>
<protein>
    <submittedName>
        <fullName evidence="2">Uncharacterized protein</fullName>
    </submittedName>
</protein>
<keyword evidence="1" id="KW-1133">Transmembrane helix</keyword>
<dbReference type="Proteomes" id="UP000190657">
    <property type="component" value="Unassembled WGS sequence"/>
</dbReference>
<evidence type="ECO:0000313" key="3">
    <source>
        <dbReference type="Proteomes" id="UP000190657"/>
    </source>
</evidence>
<dbReference type="AlphaFoldDB" id="A0A1T4LJ96"/>
<keyword evidence="1" id="KW-0812">Transmembrane</keyword>
<name>A0A1T4LJ96_9FIRM</name>
<evidence type="ECO:0000313" key="2">
    <source>
        <dbReference type="EMBL" id="SJZ54711.1"/>
    </source>
</evidence>
<keyword evidence="1" id="KW-0472">Membrane</keyword>
<evidence type="ECO:0000256" key="1">
    <source>
        <dbReference type="SAM" id="Phobius"/>
    </source>
</evidence>
<dbReference type="EMBL" id="FUWW01000008">
    <property type="protein sequence ID" value="SJZ54711.1"/>
    <property type="molecule type" value="Genomic_DNA"/>
</dbReference>
<reference evidence="2 3" key="1">
    <citation type="submission" date="2017-02" db="EMBL/GenBank/DDBJ databases">
        <authorList>
            <person name="Peterson S.W."/>
        </authorList>
    </citation>
    <scope>NUCLEOTIDE SEQUENCE [LARGE SCALE GENOMIC DNA]</scope>
    <source>
        <strain evidence="2 3">ATCC 51222</strain>
    </source>
</reference>
<dbReference type="STRING" id="290054.SAMN02745114_00921"/>
<accession>A0A1T4LJ96</accession>